<protein>
    <submittedName>
        <fullName evidence="9">Uncharacterized protein LOC106478328</fullName>
    </submittedName>
</protein>
<feature type="region of interest" description="Disordered" evidence="5">
    <location>
        <begin position="1632"/>
        <end position="1659"/>
    </location>
</feature>
<feature type="compositionally biased region" description="Polar residues" evidence="5">
    <location>
        <begin position="4991"/>
        <end position="5002"/>
    </location>
</feature>
<feature type="compositionally biased region" description="Basic and acidic residues" evidence="5">
    <location>
        <begin position="1060"/>
        <end position="1074"/>
    </location>
</feature>
<dbReference type="Pfam" id="PF02318">
    <property type="entry name" value="FYVE_2"/>
    <property type="match status" value="1"/>
</dbReference>
<feature type="compositionally biased region" description="Basic and acidic residues" evidence="5">
    <location>
        <begin position="2503"/>
        <end position="2517"/>
    </location>
</feature>
<evidence type="ECO:0000313" key="9">
    <source>
        <dbReference type="RefSeq" id="XP_022237641.1"/>
    </source>
</evidence>
<keyword evidence="4" id="KW-0175">Coiled coil</keyword>
<feature type="compositionally biased region" description="Polar residues" evidence="5">
    <location>
        <begin position="5152"/>
        <end position="5177"/>
    </location>
</feature>
<feature type="region of interest" description="Disordered" evidence="5">
    <location>
        <begin position="5682"/>
        <end position="5741"/>
    </location>
</feature>
<feature type="compositionally biased region" description="Polar residues" evidence="5">
    <location>
        <begin position="2904"/>
        <end position="2924"/>
    </location>
</feature>
<feature type="compositionally biased region" description="Basic and acidic residues" evidence="5">
    <location>
        <begin position="2098"/>
        <end position="2129"/>
    </location>
</feature>
<feature type="region of interest" description="Disordered" evidence="5">
    <location>
        <begin position="2150"/>
        <end position="2171"/>
    </location>
</feature>
<dbReference type="PROSITE" id="PS50916">
    <property type="entry name" value="RABBD"/>
    <property type="match status" value="1"/>
</dbReference>
<feature type="compositionally biased region" description="Basic and acidic residues" evidence="5">
    <location>
        <begin position="5489"/>
        <end position="5499"/>
    </location>
</feature>
<feature type="compositionally biased region" description="Polar residues" evidence="5">
    <location>
        <begin position="3513"/>
        <end position="3522"/>
    </location>
</feature>
<evidence type="ECO:0000256" key="4">
    <source>
        <dbReference type="SAM" id="Coils"/>
    </source>
</evidence>
<feature type="region of interest" description="Disordered" evidence="5">
    <location>
        <begin position="3608"/>
        <end position="3639"/>
    </location>
</feature>
<dbReference type="Gene3D" id="3.30.40.10">
    <property type="entry name" value="Zinc/RING finger domain, C3HC4 (zinc finger)"/>
    <property type="match status" value="1"/>
</dbReference>
<evidence type="ECO:0000256" key="2">
    <source>
        <dbReference type="ARBA" id="ARBA00022737"/>
    </source>
</evidence>
<feature type="region of interest" description="Disordered" evidence="5">
    <location>
        <begin position="5145"/>
        <end position="5191"/>
    </location>
</feature>
<feature type="compositionally biased region" description="Polar residues" evidence="5">
    <location>
        <begin position="3354"/>
        <end position="3368"/>
    </location>
</feature>
<reference evidence="9" key="1">
    <citation type="submission" date="2025-08" db="UniProtKB">
        <authorList>
            <consortium name="RefSeq"/>
        </authorList>
    </citation>
    <scope>IDENTIFICATION</scope>
    <source>
        <tissue evidence="9">Muscle</tissue>
    </source>
</reference>
<dbReference type="PANTHER" id="PTHR45716">
    <property type="entry name" value="BITESIZE, ISOFORM I"/>
    <property type="match status" value="1"/>
</dbReference>
<name>A0ABM1S1Y6_LIMPO</name>
<feature type="region of interest" description="Disordered" evidence="5">
    <location>
        <begin position="5567"/>
        <end position="5661"/>
    </location>
</feature>
<dbReference type="SUPFAM" id="SSF49562">
    <property type="entry name" value="C2 domain (Calcium/lipid-binding domain, CaLB)"/>
    <property type="match status" value="2"/>
</dbReference>
<accession>A0ABM1S1Y6</accession>
<evidence type="ECO:0000256" key="1">
    <source>
        <dbReference type="ARBA" id="ARBA00004370"/>
    </source>
</evidence>
<organism evidence="8 9">
    <name type="scientific">Limulus polyphemus</name>
    <name type="common">Atlantic horseshoe crab</name>
    <dbReference type="NCBI Taxonomy" id="6850"/>
    <lineage>
        <taxon>Eukaryota</taxon>
        <taxon>Metazoa</taxon>
        <taxon>Ecdysozoa</taxon>
        <taxon>Arthropoda</taxon>
        <taxon>Chelicerata</taxon>
        <taxon>Merostomata</taxon>
        <taxon>Xiphosura</taxon>
        <taxon>Limulidae</taxon>
        <taxon>Limulus</taxon>
    </lineage>
</organism>
<sequence>MDIDLSKVSESEYDSIFQVLQRDQKLRKFEERRIHQLRTEIQRLRKRGVLRPGLDSTRACSRCLAELGRIINRGALCPACKKRVCKSCRQYRDDGKQWLCVVCEKQRELKAISGEWMQELSYNSSRRKGTRSSAPGDILWKTLQSRFRKSVAFSDKHVTNETGEQASTSTASFTSVSSVPKKPPRTFDYKTNSLTPEKNSSTRNSSELGAIPKGEVPVAKCTDDSRHFVYPPPTNMDRTVLKKVSRRRKSSSSSSVEEDQEGSREDVPIRPNVPRTSPLGGKRGPQGSVISVRGDTSPSPRESRLSAEGSPVKHRSQSTSSEDQAAPVPTPRKRLSPLRKQQAVVEPLETHETSSIDVVDPAVPKQDSKFTLLGSTHDSGVTDLSCPVSPRTFSSDHSRQSSDLAGESSIDQGLPSPSASSLSESEVEKTTGVIFRKVNLKKKRSSEELIEKYPNDFVVKHYIMNYGNLFCCCCKAHIGNILIFTAVKGTPSQLDYLISRTNPNNHSKLTLNIKPIPYNSGVELVNLQGDITPHTNTRGRLNCSLDELTTLLSNSNNNARSMQISDNQLKFMQNSTFPGNLSDNIQSSSFSEGCMRVRVPTSVFDTFGSNSQTFNWPSMRVIADNQTKPFLTSVEVGSSSLFPLPSNCRSQLTVHSDGVDQEIEHLAMEEQQTIRRDSVSSTPTASPSLQRVKQFDRNSRRLRLRMQSRQSPEFDNNRSTLTKVPAISTFCCEEPITLFRARSASLPTRQGISSWSGSWSPCSMEGQMWRLEEDMALAAALLESQSEPDLDVDKIIPEGDDYKLVFISSSCSSQSSDLDSVASSSDDEIGCGRIMRVRSHMEISNGAVYIEDSDWEFFSDSDYTKRISSAHSAADSLSSEIFFLDDLDPAGEQSSPTRILEEISCEGENCQNHNKRESSSDSSFIGNRNLEEFCCNSHTWLSPEPPGVETASDCSFLQESRAIKSQTLDESEVSITSDFKVTVKVAEIPRDNSVKEFESPLNSAVDLLPSRHNNIAQQHGCSTGAKSALFETSVISEQHLPDVTFSTSPCEWTNSYDNTYENHSEKDKKPDRAARVKRSLTSQSEEGVYNRNSSAGKSQDSWLFPLPSPELSRDQPACMRSLRVQRNLQNIGLTKQIEVIRKFALSDHYNTKENEEWSSSKDEDALLSLQPRDCVTDEVQDISLLSIHEETISNESTVMEQLASAREQLILHSVLACDENKNMLQTDYNVQFTQQNSASELTGSQKCNEKVSFSQDSFTCKPILHSGKVLSSEIDLHGYNKNGKEVNGNAAMNLTKDDYHNEQVNDVIEEGIQKQILPLSATNELSQEQVSYKNLHSQEIVKSINTQQEANLCHKEHVSADGMNQYWIENGKLPPSEKHSCEFCYNPLLPKQSGTTVHTVDKQVCGDVLCCHSNVSNETKSVHQLDYMSFHPKVSNKENTQKQKFDEHMLFPQINAIISCNTECQSNVCNESFKDIMTDAEFNNTNKVSRRLENHQLIENTLQNREIFQESGLRGQKMGQQINKLSSQESDTFRDVYDNQVKSMSLMEKLVPSEPEVDTQLCQKESAHHKCIDGQQAYDNVLFVQDHVTSDSIREHQVGNVACNNKSDANEANLGPQFNSKYNKCEDLCVSEKESNNNPENKEIKSSHLYEEDTQSKNGEDTVVFQESAISESTNTRSFHNEFMLSKSSHRDREEKQQVNLNQSGADEDQLYESHDLLTLQNISNENKCNLEALPEPDNDSGVLPGSNTEFNQSLVLDLKFGHKTPLLSTMDDVGITSLFPGSVSNKETPMIDNCGESDKLPVLPFLDNTEKVPSSCDTNINLKMPELENSNETPEPADTKDSNKTCKLSEWESIKETLSPTVLKDTELIPTLPVSGTDKTSLLSVNINCPENILTSPYSENINEASKLPNSGDTEKTPMKEIVALPSSELITEAEAHSDSEGANHVFLLPESDNITGKPFTHDSENIKEMQIMLDSKDTKEVLTLPDVEDVGEVQPVPDTKETLTLDETKDTTEESTLPNLEGIEDTKEVASIHGSENFNKVPALPDTEETKEATVIIESGDNKKSLMLTDKEGIKAPILLDIEDTKEATTIDDPDANEKPQKLLDQEVTKDVKLPDSKGSQEAKSIDDADNTGKSLILSDQEVIKVPTSPDQKVTNKAAAIHDSDNADKSLILPDQEVTKEVPTSPDQEVIKEAPTLPDQEVTEKAKLPDSEDLKEATTVAYLDNTDKLPILPGEEQTKEATLPDSEGSKEATAKDDLDNYEKSLILPDQEEKISNSKGSKEADTEETKEVIAIVVLDYSEKSLILYNQEETKEALTLPDQEETKEALTLPDQEDTEEVPTVPDTADNKEAKAIDDQEETKEALTLPDQEDTEEVLTVPDTKDNKEAKAIDDQEETKEALTLPDQEDTEEVPTVPDTKDNKKAKAIDDQEKTKEAALLNSECFEESTAIDDPDNTDKSLILPDQEGTKEATTIGDPDNTVKSPTLPNQEEIEEVQTLPDQEVTKEATIDDPDHTNELPIIPDQEEIEEVTITNSEGSEETTTIGDPGNADQSLILPNQKETNKALTLSDQEETKEARAIGDQNHADNSLILHDEKETKGAPKLSDHEVTKEATTIDDPKSLILPDQEETKEATAVGDPGNADQSLILPNQKETNKALTLSVQEETKEATAIGDQDHAEKLSILPEEEEIKGTLALSDHEVTKEATTIDDPKSLILPDQEETKGTPALSNHEVTKEATTIDDPKSLILPDQEETKEATAVGDPDHADKSLILPNEEEIKGTLALSDHEVTKEATTIDDPKSLILPDQDKTKQATGIGDPDHADKSLILPEEEETKGTPALSDHEVTKEATMKSDPKSLILPDQEETKEATAIDDLDHADKSLILPNEEAKGTLTLSDHEVTKEATSISVTENTKEATSISVTENTKETSTVHDLKYIKELLTIQDSEDIKEVPILLNPKNTKRTPGLPDSEDTSEAQTLHDEDDTNKMLTLPDLDGIGKGQKLHNSEDSKEELMLHESENAKETSSIPNLEGITEVQKLCYSQDLKEMPAVPNLQDIKDVTKVPDSEDTKERQAILDSEGTQKTSIVTESGDTKEMPGICNSENIKDVSNINKEDTSKTSIVSYSGYDNKDTEDCKTVLTVPVSEDSKEAFTTLDSEDSNKKHIITSLEDSEEALTAAHSEDTKETTIINDSENSKKELTLLVSEGTKEEPAPPDLEDSSKKQTIISLKDNTKSPTVTDSEDSKKTKAQFDMAKEASALPDSDGTKEESTLGNTDDSKETPVSSDLGSCKESVALLNSKDLKETLSYSGGSYEQPTLYGSEDSKEPAILPVSEDSREKTTLPDSKGFEEPLTSFVSEGSGETSTLHGSESYKEMSALPISEDSKERSSLPDSEGSNEPPTSLISEDSKETSTLPDSEGSKETSTLPDSEGSKETSTLPDSEGSKETSTLPDLEDSKETLTLPNLENSKETSTLPDLEGSKESSTLLDSEENKKKSTYDLKGTKESLTIPVSEGNNTKSTLPDSEDTKDLLALHADVLFDSEDTKDLLALHADVLFDSEDAKDKSKLADLKTYKEPSLFLDSLSNIKASSLTNSEDIKEVPTVSALKNTKESPTLPVSEGTKEMSKLPNTEDSKEASTLPDSRFCKEVSVLRSSKDNVQAQIIHESDEFTEEPEIPSLVNPENTRKPSALFNSELRAKMLKLFNSEDIKELIKLQEQPTAPNSENIEDPLNLSGGESSADYTDKASILLRSKNDDDKSAVLELKNEKESDKRVEFNESFRDKVMENDEEINISFSDKEKASVLLNVCNKDMLKASDSDMTEETANSRELKNDKYIPVQLNFEVKEDEFNVGEMSTPFFVRGNEGTLLFYTSELLAPSCSEENLKALALLNINDGKQILSNSGENEKTTQLVDSDAWEETYYRHMRSEKTGKTSILLRTENPEQRLNLSSSVNTKSSRYMSESKQCSDKVSPNQCNCFTGKGGHDLIGNLPSTTCRAVADDQVCKKCTQSNGERIPPDKHNERESCSRELQAGNPRTAAPPLDQNNDVSRVRDHVQAGSSPCGGYSQPVGPRELHLSAVLVASEHASTETKTTVYDSSRAELAGETHVHRVVQVERPSNLLERFPSGEEPDKAESDTDSQDTVIDGESYRRIRSLAVTEKLLCANQELSVGVGSGCVLLASEARKEATPGQTTLAVSSERSAETFPPETDGLNLISRDDAICDALSTTLQFSAPQDSRSVGNDNSEYELVDYWPSKGCIPSTCKATALVSHCENKPGHSTTDSMGPSKLEKPIVFAVTEKEAGAFTEDTCVQEEKTDDNITQINENTHAESEFGNNEQKCEFKNLSFMVIAEELDESENFEDDKAKVEEFSSSDEDCVENRESPSEDDSLSDSSDEASYSAPVMGYLTPMYGNPLAYSLHTIMEESCEESERGSQTNTPTISSTDSQLDKYFNLAIARGVVEDKRAYEEISEGSSEISDSLSETSGSIYSEVAEENLDDDDAAVLASSRLEKYFTSGLLGSDNLTYPENTGFSDINDSINNDDKDLTTYKSYLLTTSSIEELVIKGCTSLSCISKVEENAFDKDDNTFDTIKRKKDKDSCDTNNIYENKTEEEGYITIENRTKTTTLETDLDKLSILKYSRLNTVTTSSYRNDTNCNSESDQSCTRQTEWNLKIPLYDDHVQTPLAHNNNLFTDQVEIINDQENESLEGLLLQQEIHLKHDSTEFQSIHRDIAPIASPSDSLGTKENTCQIIEDEQTSAFPLNIDYKKIVEVDTKKCNESCDYKKQVCGLERDDNEKKQEYTDSCDQIYEKENKTAHKQDKFVNIVDHEHTLENQNNEHNGCVVHQESKFFTKTSKIDDNSCDIINNNEKKNMDDSLETKETDVPYPVKQNQQGLGEHSQFAEMSTAGSYIPEEYSDEEASYIMNRLMAHLSESGSETSTMQECEEGGVRPPWKSLLESQIARLMQTVSPTALSEDLSSSCSSTLESNNSDYGSDTLESGEYTSTDDEEVGNFSIGAGTEFNIKTLRASLRRSSQTSASGDSSDSTISEETMYICKQLMSSLKQLAEPSVQLSAMTPRPTPEGSDDFTRARDYIKDQIVALMHSVTTSQNNSPARERHNTPASFQIDHPSTCMPCINDIQESPELEIPKPSVCRSNSIKSKAPSESGSEATMSASISIPSYDDSDRTPTESEISHEMDELFALLDATSGAFGEPMAGSRLSAYDSELTLVDDSMDVLSTPECTLVSPNEERIFDYPEHDIDGKPSDHNLDGKTVADSQITDNFSGISNLPGSQMEGLSSGKVLSREKSRIWPHSSNEELNDIAEEEDEGRIGSEGIFSRYRYRKHHAKKGEVLRSASPGYHGKEVLNWKPSVIDNSSLIHGKMFASSPSGIHYVTDLHSLDSPGSSMTSYLSQSHQDLTGCSHAFPTLQKSTSGENILKNSRSREKLAAYRKERADRRSSLHLWLEQSTALAEEQKKNRDNELDDANDEGAVHDPEDDSRGSTPCPKAINSTEKSCSENNLLLANYQNTGKTVVKVFGTKSTGNIADLEIASNKNTFRDTGYYSFKSSEESVRSLDDSTASRTSSTSLLHQKSLTSSETIPEVEEEPAKPSASGNPRNISLSSGNIPDSVANVAPAKSSTLPSGVRSRIFSQPSTSQRTRQFTSSFFSTSGVLRKLTALRDESATIHRSSPRGRLRGRTRIPSGGNEDARQSTSGVPQISVSDYGESISGRGSVASSDKDSSVHLDEDVDQVFSYHCSSQASLTTFSGRSESMTSVYSAAGGGRYGTVTVTGDVLFSLSYNYKSSILETLVKECRNLAAVDSKRNRSDPYVKVYLLPDRTKSGKRKTKVKKHTLNPIFDEVLRFPVTLSELETRTLWLSVWHSDMFGRNEFLGEVMIPLGHDVLENSNLIWHPLQERLEAPESPLSYKGDLALSLKYVPPDVTATKKGKVSLGVAKGSLHILVKEARNLMATRSNGTSDPFCKSYLLPDKSKNSKQKTPVLKKTCNPKWNHTFVYDDVTLDELKERCLELTVWDYDKITSNDFLGGVRLSAGTGKFQGRTVDWMDSQVEETCVWKAMLDRPNMWVDCSLLLRPSMQTRKS</sequence>
<dbReference type="CDD" id="cd08521">
    <property type="entry name" value="C2A_SLP"/>
    <property type="match status" value="1"/>
</dbReference>
<dbReference type="Gene3D" id="2.60.40.150">
    <property type="entry name" value="C2 domain"/>
    <property type="match status" value="2"/>
</dbReference>
<feature type="compositionally biased region" description="Polar residues" evidence="5">
    <location>
        <begin position="4189"/>
        <end position="4198"/>
    </location>
</feature>
<feature type="compositionally biased region" description="Polar residues" evidence="5">
    <location>
        <begin position="679"/>
        <end position="691"/>
    </location>
</feature>
<feature type="region of interest" description="Disordered" evidence="5">
    <location>
        <begin position="4974"/>
        <end position="5012"/>
    </location>
</feature>
<dbReference type="CDD" id="cd04020">
    <property type="entry name" value="C2B_SLP_1-2-3-4"/>
    <property type="match status" value="1"/>
</dbReference>
<dbReference type="InterPro" id="IPR000008">
    <property type="entry name" value="C2_dom"/>
</dbReference>
<dbReference type="Pfam" id="PF00168">
    <property type="entry name" value="C2"/>
    <property type="match status" value="2"/>
</dbReference>
<feature type="region of interest" description="Disordered" evidence="5">
    <location>
        <begin position="3058"/>
        <end position="3102"/>
    </location>
</feature>
<feature type="compositionally biased region" description="Polar residues" evidence="5">
    <location>
        <begin position="3080"/>
        <end position="3091"/>
    </location>
</feature>
<feature type="compositionally biased region" description="Polar residues" evidence="5">
    <location>
        <begin position="3459"/>
        <end position="3474"/>
    </location>
</feature>
<feature type="region of interest" description="Disordered" evidence="5">
    <location>
        <begin position="672"/>
        <end position="693"/>
    </location>
</feature>
<keyword evidence="3" id="KW-0472">Membrane</keyword>
<feature type="compositionally biased region" description="Basic and acidic residues" evidence="5">
    <location>
        <begin position="3058"/>
        <end position="3075"/>
    </location>
</feature>
<dbReference type="SUPFAM" id="SSF57903">
    <property type="entry name" value="FYVE/PHD zinc finger"/>
    <property type="match status" value="1"/>
</dbReference>
<feature type="compositionally biased region" description="Basic and acidic residues" evidence="5">
    <location>
        <begin position="2753"/>
        <end position="2769"/>
    </location>
</feature>
<evidence type="ECO:0000259" key="7">
    <source>
        <dbReference type="PROSITE" id="PS50916"/>
    </source>
</evidence>
<feature type="domain" description="RabBD" evidence="7">
    <location>
        <begin position="2"/>
        <end position="120"/>
    </location>
</feature>
<proteinExistence type="predicted"/>
<feature type="compositionally biased region" description="Polar residues" evidence="5">
    <location>
        <begin position="1079"/>
        <end position="1101"/>
    </location>
</feature>
<feature type="region of interest" description="Disordered" evidence="5">
    <location>
        <begin position="3715"/>
        <end position="3738"/>
    </location>
</feature>
<dbReference type="InterPro" id="IPR041282">
    <property type="entry name" value="FYVE_2"/>
</dbReference>
<dbReference type="CDD" id="cd15747">
    <property type="entry name" value="FYVE_Slp3_4_5"/>
    <property type="match status" value="1"/>
</dbReference>
<feature type="region of interest" description="Disordered" evidence="5">
    <location>
        <begin position="2696"/>
        <end position="2771"/>
    </location>
</feature>
<dbReference type="InterPro" id="IPR010911">
    <property type="entry name" value="Rab_BD"/>
</dbReference>
<gene>
    <name evidence="9" type="primary">LOC106478328</name>
</gene>
<feature type="compositionally biased region" description="Polar residues" evidence="5">
    <location>
        <begin position="5710"/>
        <end position="5720"/>
    </location>
</feature>
<feature type="compositionally biased region" description="Polar residues" evidence="5">
    <location>
        <begin position="2532"/>
        <end position="2570"/>
    </location>
</feature>
<feature type="compositionally biased region" description="Basic and acidic residues" evidence="5">
    <location>
        <begin position="2418"/>
        <end position="2431"/>
    </location>
</feature>
<dbReference type="PANTHER" id="PTHR45716:SF2">
    <property type="entry name" value="BITESIZE, ISOFORM I"/>
    <property type="match status" value="1"/>
</dbReference>
<feature type="compositionally biased region" description="Basic and acidic residues" evidence="5">
    <location>
        <begin position="3264"/>
        <end position="3280"/>
    </location>
</feature>
<feature type="region of interest" description="Disordered" evidence="5">
    <location>
        <begin position="2091"/>
        <end position="2136"/>
    </location>
</feature>
<feature type="region of interest" description="Disordered" evidence="5">
    <location>
        <begin position="4007"/>
        <end position="4046"/>
    </location>
</feature>
<comment type="subcellular location">
    <subcellularLocation>
        <location evidence="1">Membrane</location>
    </subcellularLocation>
</comment>
<feature type="domain" description="C2" evidence="6">
    <location>
        <begin position="5789"/>
        <end position="5911"/>
    </location>
</feature>
<feature type="region of interest" description="Disordered" evidence="5">
    <location>
        <begin position="2314"/>
        <end position="2431"/>
    </location>
</feature>
<feature type="compositionally biased region" description="Basic and acidic residues" evidence="5">
    <location>
        <begin position="2272"/>
        <end position="2289"/>
    </location>
</feature>
<dbReference type="Proteomes" id="UP000694941">
    <property type="component" value="Unplaced"/>
</dbReference>
<feature type="compositionally biased region" description="Basic and acidic residues" evidence="5">
    <location>
        <begin position="2382"/>
        <end position="2393"/>
    </location>
</feature>
<evidence type="ECO:0000313" key="8">
    <source>
        <dbReference type="Proteomes" id="UP000694941"/>
    </source>
</evidence>
<keyword evidence="8" id="KW-1185">Reference proteome</keyword>
<feature type="compositionally biased region" description="Polar residues" evidence="5">
    <location>
        <begin position="3306"/>
        <end position="3315"/>
    </location>
</feature>
<feature type="region of interest" description="Disordered" evidence="5">
    <location>
        <begin position="158"/>
        <end position="361"/>
    </location>
</feature>
<feature type="compositionally biased region" description="Basic and acidic residues" evidence="5">
    <location>
        <begin position="5182"/>
        <end position="5191"/>
    </location>
</feature>
<feature type="compositionally biased region" description="Low complexity" evidence="5">
    <location>
        <begin position="166"/>
        <end position="179"/>
    </location>
</feature>
<feature type="domain" description="C2" evidence="6">
    <location>
        <begin position="5926"/>
        <end position="6063"/>
    </location>
</feature>
<keyword evidence="2" id="KW-0677">Repeat</keyword>
<feature type="region of interest" description="Disordered" evidence="5">
    <location>
        <begin position="2445"/>
        <end position="2651"/>
    </location>
</feature>
<dbReference type="SMART" id="SM00239">
    <property type="entry name" value="C2"/>
    <property type="match status" value="2"/>
</dbReference>
<feature type="compositionally biased region" description="Basic and acidic residues" evidence="5">
    <location>
        <begin position="2348"/>
        <end position="2357"/>
    </location>
</feature>
<evidence type="ECO:0000259" key="6">
    <source>
        <dbReference type="PROSITE" id="PS50004"/>
    </source>
</evidence>
<feature type="compositionally biased region" description="Basic and acidic residues" evidence="5">
    <location>
        <begin position="4124"/>
        <end position="4134"/>
    </location>
</feature>
<feature type="region of interest" description="Disordered" evidence="5">
    <location>
        <begin position="4355"/>
        <end position="4396"/>
    </location>
</feature>
<feature type="compositionally biased region" description="Basic and acidic residues" evidence="5">
    <location>
        <begin position="3620"/>
        <end position="3635"/>
    </location>
</feature>
<dbReference type="GeneID" id="106478328"/>
<feature type="coiled-coil region" evidence="4">
    <location>
        <begin position="20"/>
        <end position="47"/>
    </location>
</feature>
<feature type="compositionally biased region" description="Basic and acidic residues" evidence="5">
    <location>
        <begin position="3005"/>
        <end position="3023"/>
    </location>
</feature>
<feature type="compositionally biased region" description="Low complexity" evidence="5">
    <location>
        <begin position="5576"/>
        <end position="5588"/>
    </location>
</feature>
<feature type="compositionally biased region" description="Basic and acidic residues" evidence="5">
    <location>
        <begin position="3334"/>
        <end position="3349"/>
    </location>
</feature>
<feature type="compositionally biased region" description="Low complexity" evidence="5">
    <location>
        <begin position="414"/>
        <end position="424"/>
    </location>
</feature>
<feature type="compositionally biased region" description="Acidic residues" evidence="5">
    <location>
        <begin position="4384"/>
        <end position="4394"/>
    </location>
</feature>
<feature type="region of interest" description="Disordered" evidence="5">
    <location>
        <begin position="3173"/>
        <end position="3524"/>
    </location>
</feature>
<feature type="region of interest" description="Disordered" evidence="5">
    <location>
        <begin position="1060"/>
        <end position="1106"/>
    </location>
</feature>
<feature type="compositionally biased region" description="Polar residues" evidence="5">
    <location>
        <begin position="5589"/>
        <end position="5598"/>
    </location>
</feature>
<feature type="compositionally biased region" description="Basic and acidic residues" evidence="5">
    <location>
        <begin position="2842"/>
        <end position="2856"/>
    </location>
</feature>
<feature type="compositionally biased region" description="Basic and acidic residues" evidence="5">
    <location>
        <begin position="2593"/>
        <end position="2612"/>
    </location>
</feature>
<feature type="compositionally biased region" description="Basic residues" evidence="5">
    <location>
        <begin position="241"/>
        <end position="250"/>
    </location>
</feature>
<feature type="region of interest" description="Disordered" evidence="5">
    <location>
        <begin position="1826"/>
        <end position="1846"/>
    </location>
</feature>
<feature type="region of interest" description="Disordered" evidence="5">
    <location>
        <begin position="4116"/>
        <end position="4141"/>
    </location>
</feature>
<feature type="compositionally biased region" description="Polar residues" evidence="5">
    <location>
        <begin position="189"/>
        <end position="207"/>
    </location>
</feature>
<feature type="region of interest" description="Disordered" evidence="5">
    <location>
        <begin position="1687"/>
        <end position="1708"/>
    </location>
</feature>
<feature type="compositionally biased region" description="Basic and acidic residues" evidence="5">
    <location>
        <begin position="3490"/>
        <end position="3504"/>
    </location>
</feature>
<dbReference type="InterPro" id="IPR011011">
    <property type="entry name" value="Znf_FYVE_PHD"/>
</dbReference>
<dbReference type="InterPro" id="IPR013083">
    <property type="entry name" value="Znf_RING/FYVE/PHD"/>
</dbReference>
<feature type="compositionally biased region" description="Basic and acidic residues" evidence="5">
    <location>
        <begin position="2865"/>
        <end position="2877"/>
    </location>
</feature>
<feature type="compositionally biased region" description="Polar residues" evidence="5">
    <location>
        <begin position="3390"/>
        <end position="3415"/>
    </location>
</feature>
<evidence type="ECO:0000256" key="3">
    <source>
        <dbReference type="ARBA" id="ARBA00023136"/>
    </source>
</evidence>
<feature type="compositionally biased region" description="Low complexity" evidence="5">
    <location>
        <begin position="5649"/>
        <end position="5661"/>
    </location>
</feature>
<feature type="compositionally biased region" description="Basic residues" evidence="5">
    <location>
        <begin position="5688"/>
        <end position="5698"/>
    </location>
</feature>
<feature type="region of interest" description="Disordered" evidence="5">
    <location>
        <begin position="2227"/>
        <end position="2289"/>
    </location>
</feature>
<dbReference type="PROSITE" id="PS50004">
    <property type="entry name" value="C2"/>
    <property type="match status" value="2"/>
</dbReference>
<evidence type="ECO:0000256" key="5">
    <source>
        <dbReference type="SAM" id="MobiDB-lite"/>
    </source>
</evidence>
<dbReference type="InterPro" id="IPR035892">
    <property type="entry name" value="C2_domain_sf"/>
</dbReference>
<feature type="compositionally biased region" description="Basic and acidic residues" evidence="5">
    <location>
        <begin position="4014"/>
        <end position="4026"/>
    </location>
</feature>
<feature type="compositionally biased region" description="Polar residues" evidence="5">
    <location>
        <begin position="5611"/>
        <end position="5625"/>
    </location>
</feature>
<feature type="region of interest" description="Disordered" evidence="5">
    <location>
        <begin position="2890"/>
        <end position="2931"/>
    </location>
</feature>
<feature type="region of interest" description="Disordered" evidence="5">
    <location>
        <begin position="4189"/>
        <end position="4209"/>
    </location>
</feature>
<feature type="region of interest" description="Disordered" evidence="5">
    <location>
        <begin position="381"/>
        <end position="425"/>
    </location>
</feature>
<dbReference type="RefSeq" id="XP_022237641.1">
    <property type="nucleotide sequence ID" value="XM_022381933.1"/>
</dbReference>
<feature type="region of interest" description="Disordered" evidence="5">
    <location>
        <begin position="2783"/>
        <end position="2877"/>
    </location>
</feature>
<feature type="compositionally biased region" description="Basic and acidic residues" evidence="5">
    <location>
        <begin position="2249"/>
        <end position="2264"/>
    </location>
</feature>
<feature type="compositionally biased region" description="Acidic residues" evidence="5">
    <location>
        <begin position="2445"/>
        <end position="2455"/>
    </location>
</feature>
<feature type="region of interest" description="Disordered" evidence="5">
    <location>
        <begin position="5471"/>
        <end position="5513"/>
    </location>
</feature>
<feature type="region of interest" description="Disordered" evidence="5">
    <location>
        <begin position="2957"/>
        <end position="3030"/>
    </location>
</feature>
<feature type="compositionally biased region" description="Low complexity" evidence="5">
    <location>
        <begin position="4974"/>
        <end position="4990"/>
    </location>
</feature>
<dbReference type="InterPro" id="IPR043567">
    <property type="entry name" value="SYTL1-5_C2B"/>
</dbReference>